<dbReference type="PROSITE" id="PS50156">
    <property type="entry name" value="SSD"/>
    <property type="match status" value="2"/>
</dbReference>
<feature type="transmembrane region" description="Helical" evidence="6">
    <location>
        <begin position="657"/>
        <end position="681"/>
    </location>
</feature>
<proteinExistence type="predicted"/>
<dbReference type="EMBL" id="SMKU01000018">
    <property type="protein sequence ID" value="TDD94642.1"/>
    <property type="molecule type" value="Genomic_DNA"/>
</dbReference>
<dbReference type="OrthoDB" id="7051771at2"/>
<accession>A0A4R5CC15</accession>
<dbReference type="Gene3D" id="1.20.1640.10">
    <property type="entry name" value="Multidrug efflux transporter AcrB transmembrane domain"/>
    <property type="match status" value="2"/>
</dbReference>
<evidence type="ECO:0000313" key="8">
    <source>
        <dbReference type="EMBL" id="TDD94642.1"/>
    </source>
</evidence>
<evidence type="ECO:0000259" key="7">
    <source>
        <dbReference type="PROSITE" id="PS50156"/>
    </source>
</evidence>
<dbReference type="AlphaFoldDB" id="A0A4R5CC15"/>
<feature type="transmembrane region" description="Helical" evidence="6">
    <location>
        <begin position="206"/>
        <end position="225"/>
    </location>
</feature>
<feature type="transmembrane region" description="Helical" evidence="6">
    <location>
        <begin position="231"/>
        <end position="254"/>
    </location>
</feature>
<keyword evidence="4 6" id="KW-1133">Transmembrane helix</keyword>
<evidence type="ECO:0000256" key="6">
    <source>
        <dbReference type="SAM" id="Phobius"/>
    </source>
</evidence>
<evidence type="ECO:0000256" key="3">
    <source>
        <dbReference type="ARBA" id="ARBA00022692"/>
    </source>
</evidence>
<feature type="transmembrane region" description="Helical" evidence="6">
    <location>
        <begin position="540"/>
        <end position="560"/>
    </location>
</feature>
<reference evidence="8 9" key="1">
    <citation type="submission" date="2019-03" db="EMBL/GenBank/DDBJ databases">
        <title>Draft genome sequences of novel Actinobacteria.</title>
        <authorList>
            <person name="Sahin N."/>
            <person name="Ay H."/>
            <person name="Saygin H."/>
        </authorList>
    </citation>
    <scope>NUCLEOTIDE SEQUENCE [LARGE SCALE GENOMIC DNA]</scope>
    <source>
        <strain evidence="8 9">H3C3</strain>
    </source>
</reference>
<comment type="subcellular location">
    <subcellularLocation>
        <location evidence="1">Cell membrane</location>
        <topology evidence="1">Multi-pass membrane protein</topology>
    </subcellularLocation>
</comment>
<dbReference type="InterPro" id="IPR050545">
    <property type="entry name" value="Mycobact_MmpL"/>
</dbReference>
<dbReference type="PANTHER" id="PTHR33406">
    <property type="entry name" value="MEMBRANE PROTEIN MJ1562-RELATED"/>
    <property type="match status" value="1"/>
</dbReference>
<dbReference type="InterPro" id="IPR004869">
    <property type="entry name" value="MMPL_dom"/>
</dbReference>
<name>A0A4R5CC15_9ACTN</name>
<evidence type="ECO:0000256" key="4">
    <source>
        <dbReference type="ARBA" id="ARBA00022989"/>
    </source>
</evidence>
<feature type="domain" description="SSD" evidence="7">
    <location>
        <begin position="570"/>
        <end position="679"/>
    </location>
</feature>
<evidence type="ECO:0000256" key="1">
    <source>
        <dbReference type="ARBA" id="ARBA00004651"/>
    </source>
</evidence>
<keyword evidence="2" id="KW-1003">Cell membrane</keyword>
<evidence type="ECO:0000256" key="2">
    <source>
        <dbReference type="ARBA" id="ARBA00022475"/>
    </source>
</evidence>
<feature type="transmembrane region" description="Helical" evidence="6">
    <location>
        <begin position="310"/>
        <end position="334"/>
    </location>
</feature>
<feature type="transmembrane region" description="Helical" evidence="6">
    <location>
        <begin position="282"/>
        <end position="304"/>
    </location>
</feature>
<dbReference type="SUPFAM" id="SSF82866">
    <property type="entry name" value="Multidrug efflux transporter AcrB transmembrane domain"/>
    <property type="match status" value="2"/>
</dbReference>
<feature type="transmembrane region" description="Helical" evidence="6">
    <location>
        <begin position="508"/>
        <end position="528"/>
    </location>
</feature>
<sequence>MFLLRLTRWVLRHRLLVVLGWLAVTVAGAAAASPAIGAMTSDFGALPGRPAYETNQHVLRTYGNGGATDPVVLTVTLPQGTTVDGSGVRADLAAAFDRIAAGARIASYPGTGDRGLVSADGRTTFALLYPSAVETYPRYARSLPAVERAAAGVRVRGAPVRVTGTDALFVQSSEAGGPGLLAELTVAGLGALVVLAVVFGSALAVLPLLMAVIAILACFLAIWGLTAVSDVSFVVQFLVGLIGLGVAIDYSLLITTRWREERARGADDVTAVERAMTTAGSAVVFSGVTVAVALAALVVLPVPFLRSMGYGGLLVPLFSVLVAITLLPVVLATAGPRLARLGSRAPIRRGGRGRWERWARLVVRHPALTAATATLLLAALVVPAFGMRLGAPAPAATASSGPARQALDGLTAAGVGSGVLSPEYALAGDPERAASRARAVPGVRAALAPSGPSWRRDGTGLVTVLVDRTASSARGAAVRAEVRDAMADVPGTRIGGTAAQGRDFVDAVYGNAPLALALIVLLTLALLVRAFRSVLLAVKAVALNLLSVTATFGLIVLAWQRGYLSEPVWGIEATGALTEWVPVMVFAFLFGLSMDYEVFILARIREEYDTAGSTPGAVVSGIARTGRLVTSAALVLFLAFVSLAATPGTEVKVFATALGIGILLDATVVRAMLVPALVVLLGRWNWWLPRPLARALLLREPPRATEAREPSLS</sequence>
<feature type="transmembrane region" description="Helical" evidence="6">
    <location>
        <begin position="625"/>
        <end position="645"/>
    </location>
</feature>
<comment type="caution">
    <text evidence="8">The sequence shown here is derived from an EMBL/GenBank/DDBJ whole genome shotgun (WGS) entry which is preliminary data.</text>
</comment>
<keyword evidence="3 6" id="KW-0812">Transmembrane</keyword>
<dbReference type="GO" id="GO:0005886">
    <property type="term" value="C:plasma membrane"/>
    <property type="evidence" value="ECO:0007669"/>
    <property type="project" value="UniProtKB-SubCell"/>
</dbReference>
<feature type="transmembrane region" description="Helical" evidence="6">
    <location>
        <begin position="367"/>
        <end position="386"/>
    </location>
</feature>
<evidence type="ECO:0000313" key="9">
    <source>
        <dbReference type="Proteomes" id="UP000294513"/>
    </source>
</evidence>
<feature type="transmembrane region" description="Helical" evidence="6">
    <location>
        <begin position="180"/>
        <end position="199"/>
    </location>
</feature>
<organism evidence="8 9">
    <name type="scientific">Actinomadura rubrisoli</name>
    <dbReference type="NCBI Taxonomy" id="2530368"/>
    <lineage>
        <taxon>Bacteria</taxon>
        <taxon>Bacillati</taxon>
        <taxon>Actinomycetota</taxon>
        <taxon>Actinomycetes</taxon>
        <taxon>Streptosporangiales</taxon>
        <taxon>Thermomonosporaceae</taxon>
        <taxon>Actinomadura</taxon>
    </lineage>
</organism>
<evidence type="ECO:0000256" key="5">
    <source>
        <dbReference type="ARBA" id="ARBA00023136"/>
    </source>
</evidence>
<dbReference type="PANTHER" id="PTHR33406:SF13">
    <property type="entry name" value="MEMBRANE PROTEIN YDFJ"/>
    <property type="match status" value="1"/>
</dbReference>
<dbReference type="RefSeq" id="WP_131889990.1">
    <property type="nucleotide sequence ID" value="NZ_SMKU01000018.1"/>
</dbReference>
<dbReference type="InterPro" id="IPR000731">
    <property type="entry name" value="SSD"/>
</dbReference>
<gene>
    <name evidence="8" type="ORF">E1298_06575</name>
</gene>
<keyword evidence="5 6" id="KW-0472">Membrane</keyword>
<dbReference type="Pfam" id="PF03176">
    <property type="entry name" value="MMPL"/>
    <property type="match status" value="2"/>
</dbReference>
<feature type="transmembrane region" description="Helical" evidence="6">
    <location>
        <begin position="580"/>
        <end position="604"/>
    </location>
</feature>
<keyword evidence="9" id="KW-1185">Reference proteome</keyword>
<feature type="domain" description="SSD" evidence="7">
    <location>
        <begin position="219"/>
        <end position="333"/>
    </location>
</feature>
<protein>
    <submittedName>
        <fullName evidence="8">MMPL family transporter</fullName>
    </submittedName>
</protein>
<dbReference type="Proteomes" id="UP000294513">
    <property type="component" value="Unassembled WGS sequence"/>
</dbReference>